<comment type="caution">
    <text evidence="9">The sequence shown here is derived from an EMBL/GenBank/DDBJ whole genome shotgun (WGS) entry which is preliminary data.</text>
</comment>
<keyword evidence="10" id="KW-1185">Reference proteome</keyword>
<dbReference type="RefSeq" id="WP_200353527.1">
    <property type="nucleotide sequence ID" value="NZ_JAENIL010000001.1"/>
</dbReference>
<dbReference type="PROSITE" id="PS51257">
    <property type="entry name" value="PROKAR_LIPOPROTEIN"/>
    <property type="match status" value="1"/>
</dbReference>
<proteinExistence type="inferred from homology"/>
<name>A0A934RR08_9BACT</name>
<reference evidence="9" key="1">
    <citation type="submission" date="2021-01" db="EMBL/GenBank/DDBJ databases">
        <title>Modified the classification status of verrucomicrobia.</title>
        <authorList>
            <person name="Feng X."/>
        </authorList>
    </citation>
    <scope>NUCLEOTIDE SEQUENCE</scope>
    <source>
        <strain evidence="9">KCTC 13126</strain>
    </source>
</reference>
<dbReference type="GO" id="GO:0006004">
    <property type="term" value="P:fucose metabolic process"/>
    <property type="evidence" value="ECO:0007669"/>
    <property type="project" value="InterPro"/>
</dbReference>
<evidence type="ECO:0000256" key="1">
    <source>
        <dbReference type="ARBA" id="ARBA00004071"/>
    </source>
</evidence>
<evidence type="ECO:0000256" key="2">
    <source>
        <dbReference type="ARBA" id="ARBA00007951"/>
    </source>
</evidence>
<keyword evidence="5" id="KW-0378">Hydrolase</keyword>
<dbReference type="PANTHER" id="PTHR10030:SF37">
    <property type="entry name" value="ALPHA-L-FUCOSIDASE-RELATED"/>
    <property type="match status" value="1"/>
</dbReference>
<dbReference type="EMBL" id="JAENIL010000001">
    <property type="protein sequence ID" value="MBK1875312.1"/>
    <property type="molecule type" value="Genomic_DNA"/>
</dbReference>
<organism evidence="9 10">
    <name type="scientific">Pelagicoccus mobilis</name>
    <dbReference type="NCBI Taxonomy" id="415221"/>
    <lineage>
        <taxon>Bacteria</taxon>
        <taxon>Pseudomonadati</taxon>
        <taxon>Verrucomicrobiota</taxon>
        <taxon>Opitutia</taxon>
        <taxon>Puniceicoccales</taxon>
        <taxon>Pelagicoccaceae</taxon>
        <taxon>Pelagicoccus</taxon>
    </lineage>
</organism>
<dbReference type="Pfam" id="PF01120">
    <property type="entry name" value="Alpha_L_fucos"/>
    <property type="match status" value="1"/>
</dbReference>
<evidence type="ECO:0000256" key="6">
    <source>
        <dbReference type="ARBA" id="ARBA00023295"/>
    </source>
</evidence>
<dbReference type="InterPro" id="IPR017853">
    <property type="entry name" value="GH"/>
</dbReference>
<keyword evidence="4" id="KW-0732">Signal</keyword>
<dbReference type="SUPFAM" id="SSF51445">
    <property type="entry name" value="(Trans)glycosidases"/>
    <property type="match status" value="1"/>
</dbReference>
<protein>
    <recommendedName>
        <fullName evidence="3">alpha-L-fucosidase</fullName>
        <ecNumber evidence="3">3.2.1.51</ecNumber>
    </recommendedName>
</protein>
<dbReference type="GO" id="GO:0016139">
    <property type="term" value="P:glycoside catabolic process"/>
    <property type="evidence" value="ECO:0007669"/>
    <property type="project" value="TreeGrafter"/>
</dbReference>
<dbReference type="Gene3D" id="3.20.20.80">
    <property type="entry name" value="Glycosidases"/>
    <property type="match status" value="1"/>
</dbReference>
<dbReference type="SMART" id="SM00812">
    <property type="entry name" value="Alpha_L_fucos"/>
    <property type="match status" value="1"/>
</dbReference>
<dbReference type="Proteomes" id="UP000617628">
    <property type="component" value="Unassembled WGS sequence"/>
</dbReference>
<evidence type="ECO:0000256" key="4">
    <source>
        <dbReference type="ARBA" id="ARBA00022729"/>
    </source>
</evidence>
<evidence type="ECO:0000256" key="5">
    <source>
        <dbReference type="ARBA" id="ARBA00022801"/>
    </source>
</evidence>
<dbReference type="PRINTS" id="PR00741">
    <property type="entry name" value="GLHYDRLASE29"/>
</dbReference>
<dbReference type="EC" id="3.2.1.51" evidence="3"/>
<gene>
    <name evidence="9" type="ORF">JIN87_00460</name>
</gene>
<dbReference type="InterPro" id="IPR016286">
    <property type="entry name" value="FUC_metazoa-typ"/>
</dbReference>
<sequence length="498" mass="56963">MKTCRSVLTASVAFLAIACTGKEEARFDATWESLQAYECPEWFRDAKFGIYLHWGPYSASLGPRNTDWYSRNMYKKGSKQNVYHEETYGSLKEFGYKDFIPMFTAENFDPEEWAELFVESGARFAGPVAEHADGFAMWDSEITKWNAKDMGPKRDVVAELEKAIRAKGLKFMTSFHHQWKWGWYPTMDTSTDTSNPEYEGLYGPPVPNSAFGVKGRKAYNPFPAPSHEFAAEWRDKVEEVVEAYSPDMIWFDNRMQILPEKYIQEMAAHFYNHSEAEGLDYVLTFKRPDMPLGTGTVDLERSRMPEIYPEPWLMDSSISRTTWSYAGGIEYYSTARIIHDLADVVSKNGNMLLNLAPMADGTIPEEQKRIMREIGAWLKVNGEAIYGTRPWLIYGEGPTETLVGHLSDLKFDGFKAEDIRFTTKDGVLYAIAFGWPEDGKEVKIKSLSLTDCNEEIAKVSLLGHRGKLKFEQRKEELAIQLPKKKPGDHAFVFKILIK</sequence>
<comment type="function">
    <text evidence="1">Alpha-L-fucosidase is responsible for hydrolyzing the alpha-1,6-linked fucose joined to the reducing-end N-acetylglucosamine of the carbohydrate moieties of glycoproteins.</text>
</comment>
<dbReference type="InterPro" id="IPR031919">
    <property type="entry name" value="Fucosidase_C"/>
</dbReference>
<dbReference type="Pfam" id="PF16757">
    <property type="entry name" value="Fucosidase_C"/>
    <property type="match status" value="1"/>
</dbReference>
<evidence type="ECO:0000259" key="8">
    <source>
        <dbReference type="Pfam" id="PF16757"/>
    </source>
</evidence>
<dbReference type="InterPro" id="IPR013780">
    <property type="entry name" value="Glyco_hydro_b"/>
</dbReference>
<accession>A0A934RR08</accession>
<feature type="domain" description="Glycoside hydrolase family 29 N-terminal" evidence="7">
    <location>
        <begin position="18"/>
        <end position="383"/>
    </location>
</feature>
<comment type="similarity">
    <text evidence="2">Belongs to the glycosyl hydrolase 29 family.</text>
</comment>
<feature type="domain" description="Alpha-L-fucosidase C-terminal" evidence="8">
    <location>
        <begin position="416"/>
        <end position="495"/>
    </location>
</feature>
<dbReference type="Gene3D" id="2.60.40.1180">
    <property type="entry name" value="Golgi alpha-mannosidase II"/>
    <property type="match status" value="1"/>
</dbReference>
<dbReference type="GO" id="GO:0004560">
    <property type="term" value="F:alpha-L-fucosidase activity"/>
    <property type="evidence" value="ECO:0007669"/>
    <property type="project" value="InterPro"/>
</dbReference>
<keyword evidence="6" id="KW-0326">Glycosidase</keyword>
<evidence type="ECO:0000259" key="7">
    <source>
        <dbReference type="Pfam" id="PF01120"/>
    </source>
</evidence>
<dbReference type="AlphaFoldDB" id="A0A934RR08"/>
<dbReference type="PANTHER" id="PTHR10030">
    <property type="entry name" value="ALPHA-L-FUCOSIDASE"/>
    <property type="match status" value="1"/>
</dbReference>
<evidence type="ECO:0000313" key="10">
    <source>
        <dbReference type="Proteomes" id="UP000617628"/>
    </source>
</evidence>
<dbReference type="PIRSF" id="PIRSF001092">
    <property type="entry name" value="Alpha-L-fucosidase"/>
    <property type="match status" value="1"/>
</dbReference>
<evidence type="ECO:0000256" key="3">
    <source>
        <dbReference type="ARBA" id="ARBA00012662"/>
    </source>
</evidence>
<dbReference type="GO" id="GO:0005764">
    <property type="term" value="C:lysosome"/>
    <property type="evidence" value="ECO:0007669"/>
    <property type="project" value="TreeGrafter"/>
</dbReference>
<evidence type="ECO:0000313" key="9">
    <source>
        <dbReference type="EMBL" id="MBK1875312.1"/>
    </source>
</evidence>
<dbReference type="InterPro" id="IPR057739">
    <property type="entry name" value="Glyco_hydro_29_N"/>
</dbReference>
<dbReference type="InterPro" id="IPR000933">
    <property type="entry name" value="Glyco_hydro_29"/>
</dbReference>